<comment type="caution">
    <text evidence="1">The sequence shown here is derived from an EMBL/GenBank/DDBJ whole genome shotgun (WGS) entry which is preliminary data.</text>
</comment>
<accession>A0A5R9GMZ6</accession>
<evidence type="ECO:0000313" key="1">
    <source>
        <dbReference type="EMBL" id="TLS67028.1"/>
    </source>
</evidence>
<organism evidence="1 2">
    <name type="scientific">Mariprofundus erugo</name>
    <dbReference type="NCBI Taxonomy" id="2528639"/>
    <lineage>
        <taxon>Bacteria</taxon>
        <taxon>Pseudomonadati</taxon>
        <taxon>Pseudomonadota</taxon>
        <taxon>Candidatius Mariprofundia</taxon>
        <taxon>Mariprofundales</taxon>
        <taxon>Mariprofundaceae</taxon>
        <taxon>Mariprofundus</taxon>
    </lineage>
</organism>
<evidence type="ECO:0000313" key="2">
    <source>
        <dbReference type="Proteomes" id="UP000306585"/>
    </source>
</evidence>
<dbReference type="AlphaFoldDB" id="A0A5R9GMZ6"/>
<proteinExistence type="predicted"/>
<keyword evidence="2" id="KW-1185">Reference proteome</keyword>
<dbReference type="Proteomes" id="UP000306585">
    <property type="component" value="Unassembled WGS sequence"/>
</dbReference>
<reference evidence="1 2" key="1">
    <citation type="journal article" date="2019" name="Appl. Environ. Microbiol.">
        <title>Environmental Evidence and Genomic Insight of Iron-oxidizing Bacteria Preference Towards More Corrosion Resistant Stainless Steel at Higher Salinities.</title>
        <authorList>
            <person name="Garrison C.E."/>
            <person name="Price K.A."/>
            <person name="Field E.K."/>
        </authorList>
    </citation>
    <scope>NUCLEOTIDE SEQUENCE [LARGE SCALE GENOMIC DNA]</scope>
    <source>
        <strain evidence="1 2">P3</strain>
    </source>
</reference>
<protein>
    <submittedName>
        <fullName evidence="1">Uncharacterized protein</fullName>
    </submittedName>
</protein>
<dbReference type="EMBL" id="VBRY01000007">
    <property type="protein sequence ID" value="TLS67028.1"/>
    <property type="molecule type" value="Genomic_DNA"/>
</dbReference>
<dbReference type="RefSeq" id="WP_138239419.1">
    <property type="nucleotide sequence ID" value="NZ_VBRY01000007.1"/>
</dbReference>
<gene>
    <name evidence="1" type="ORF">FEF65_08760</name>
</gene>
<sequence>MALIWCTRRGVGRGFSNELAACVACECRRRKQCAPYAALTLDQIAAANSEAKSNGHAVYESMPLFEAAFTRLQVAQRDESLRHGPDGE</sequence>
<name>A0A5R9GMZ6_9PROT</name>